<gene>
    <name evidence="1" type="ORF">CH379_001935</name>
    <name evidence="2" type="ORF">CH379_21975</name>
</gene>
<keyword evidence="3" id="KW-1185">Reference proteome</keyword>
<dbReference type="Gene3D" id="3.40.50.1820">
    <property type="entry name" value="alpha/beta hydrolase"/>
    <property type="match status" value="1"/>
</dbReference>
<reference evidence="1 3" key="2">
    <citation type="journal article" date="2018" name="Microb. Genom.">
        <title>Deciphering the unexplored Leptospira diversity from soils uncovers genomic evolution to virulence.</title>
        <authorList>
            <person name="Thibeaux R."/>
            <person name="Iraola G."/>
            <person name="Ferres I."/>
            <person name="Bierque E."/>
            <person name="Girault D."/>
            <person name="Soupe-Gilbert M.E."/>
            <person name="Picardeau M."/>
            <person name="Goarant C."/>
        </authorList>
    </citation>
    <scope>NUCLEOTIDE SEQUENCE [LARGE SCALE GENOMIC DNA]</scope>
    <source>
        <strain evidence="1 3">ATI7-C-A5</strain>
    </source>
</reference>
<accession>A0A2N0BIB3</accession>
<keyword evidence="1" id="KW-0378">Hydrolase</keyword>
<reference evidence="2" key="1">
    <citation type="submission" date="2017-07" db="EMBL/GenBank/DDBJ databases">
        <title>Leptospira spp. isolated from tropical soils.</title>
        <authorList>
            <person name="Thibeaux R."/>
            <person name="Iraola G."/>
            <person name="Ferres I."/>
            <person name="Bierque E."/>
            <person name="Girault D."/>
            <person name="Soupe-Gilbert M.-E."/>
            <person name="Picardeau M."/>
            <person name="Goarant C."/>
        </authorList>
    </citation>
    <scope>NUCLEOTIDE SEQUENCE [LARGE SCALE GENOMIC DNA]</scope>
    <source>
        <strain evidence="2">ATI7-C-A5</strain>
    </source>
</reference>
<protein>
    <submittedName>
        <fullName evidence="1">Alpha/beta fold hydrolase</fullName>
    </submittedName>
</protein>
<dbReference type="Proteomes" id="UP000232122">
    <property type="component" value="Unassembled WGS sequence"/>
</dbReference>
<dbReference type="AlphaFoldDB" id="A0A2N0B2V1"/>
<proteinExistence type="predicted"/>
<comment type="caution">
    <text evidence="2">The sequence shown here is derived from an EMBL/GenBank/DDBJ whole genome shotgun (WGS) entry which is preliminary data.</text>
</comment>
<dbReference type="InterPro" id="IPR010662">
    <property type="entry name" value="RBBP9/YdeN"/>
</dbReference>
<evidence type="ECO:0000313" key="1">
    <source>
        <dbReference type="EMBL" id="MDV6234389.1"/>
    </source>
</evidence>
<reference evidence="1" key="3">
    <citation type="submission" date="2023-10" db="EMBL/GenBank/DDBJ databases">
        <authorList>
            <person name="Picardeau M."/>
            <person name="Thibeaux R."/>
        </authorList>
    </citation>
    <scope>NUCLEOTIDE SEQUENCE</scope>
    <source>
        <strain evidence="1">ATI7-C-A5</strain>
    </source>
</reference>
<evidence type="ECO:0000313" key="3">
    <source>
        <dbReference type="Proteomes" id="UP000232122"/>
    </source>
</evidence>
<organism evidence="2">
    <name type="scientific">Leptospira ellisii</name>
    <dbReference type="NCBI Taxonomy" id="2023197"/>
    <lineage>
        <taxon>Bacteria</taxon>
        <taxon>Pseudomonadati</taxon>
        <taxon>Spirochaetota</taxon>
        <taxon>Spirochaetia</taxon>
        <taxon>Leptospirales</taxon>
        <taxon>Leptospiraceae</taxon>
        <taxon>Leptospira</taxon>
    </lineage>
</organism>
<dbReference type="EMBL" id="NPEF02000001">
    <property type="protein sequence ID" value="MDV6234389.1"/>
    <property type="molecule type" value="Genomic_DNA"/>
</dbReference>
<evidence type="ECO:0000313" key="2">
    <source>
        <dbReference type="EMBL" id="PJZ90851.1"/>
    </source>
</evidence>
<accession>A0A2N0B2V1</accession>
<sequence>MADVLGKKHGGIRIEQDEWEKPDYFQWEAALIRQVRQFTTQIPQTAILVGHSLGCLLIAKALEKVRRQISGILLVAPPDPDSPAFPPGLDEFHRLPNHPLSIPGAILYSENDRFANPEFVQKIAFQWGIEAISVGTLGHINSDSKLSDWEQGWEIFSRIFPKKQETAGKS</sequence>
<dbReference type="EMBL" id="NPEF01000486">
    <property type="protein sequence ID" value="PJZ90851.1"/>
    <property type="molecule type" value="Genomic_DNA"/>
</dbReference>
<dbReference type="Pfam" id="PF06821">
    <property type="entry name" value="Ser_hydrolase"/>
    <property type="match status" value="1"/>
</dbReference>
<name>A0A2N0B2V1_9LEPT</name>
<dbReference type="InterPro" id="IPR029058">
    <property type="entry name" value="AB_hydrolase_fold"/>
</dbReference>
<dbReference type="SUPFAM" id="SSF53474">
    <property type="entry name" value="alpha/beta-Hydrolases"/>
    <property type="match status" value="1"/>
</dbReference>
<dbReference type="GO" id="GO:0016787">
    <property type="term" value="F:hydrolase activity"/>
    <property type="evidence" value="ECO:0007669"/>
    <property type="project" value="UniProtKB-KW"/>
</dbReference>